<reference evidence="1" key="2">
    <citation type="journal article" date="2022" name="New Phytol.">
        <title>Evolutionary transition to the ectomycorrhizal habit in the genomes of a hyperdiverse lineage of mushroom-forming fungi.</title>
        <authorList>
            <person name="Looney B."/>
            <person name="Miyauchi S."/>
            <person name="Morin E."/>
            <person name="Drula E."/>
            <person name="Courty P.E."/>
            <person name="Kohler A."/>
            <person name="Kuo A."/>
            <person name="LaButti K."/>
            <person name="Pangilinan J."/>
            <person name="Lipzen A."/>
            <person name="Riley R."/>
            <person name="Andreopoulos W."/>
            <person name="He G."/>
            <person name="Johnson J."/>
            <person name="Nolan M."/>
            <person name="Tritt A."/>
            <person name="Barry K.W."/>
            <person name="Grigoriev I.V."/>
            <person name="Nagy L.G."/>
            <person name="Hibbett D."/>
            <person name="Henrissat B."/>
            <person name="Matheny P.B."/>
            <person name="Labbe J."/>
            <person name="Martin F.M."/>
        </authorList>
    </citation>
    <scope>NUCLEOTIDE SEQUENCE</scope>
    <source>
        <strain evidence="1">FP105234-sp</strain>
    </source>
</reference>
<sequence>MRDFAKILDLDPEDGHPVLDGIGGLTSSEALRYKYLLDDHPGLTEAEAERFRVLLDTQRAFKLSDERDEVTHGPGASKMRFEYLQLGAKDVQGRVDALHARLARLNAKFDSMEHGSAERQQLYQEVLAFVAAKKKGEYSTGGQFGGSGLKHADDHEQSRSLETDKM</sequence>
<comment type="caution">
    <text evidence="1">The sequence shown here is derived from an EMBL/GenBank/DDBJ whole genome shotgun (WGS) entry which is preliminary data.</text>
</comment>
<proteinExistence type="predicted"/>
<evidence type="ECO:0000313" key="1">
    <source>
        <dbReference type="EMBL" id="KAI0045541.1"/>
    </source>
</evidence>
<dbReference type="Proteomes" id="UP000814033">
    <property type="component" value="Unassembled WGS sequence"/>
</dbReference>
<keyword evidence="2" id="KW-1185">Reference proteome</keyword>
<name>A0ACB8RPH8_9AGAM</name>
<evidence type="ECO:0000313" key="2">
    <source>
        <dbReference type="Proteomes" id="UP000814033"/>
    </source>
</evidence>
<dbReference type="EMBL" id="MU275949">
    <property type="protein sequence ID" value="KAI0045541.1"/>
    <property type="molecule type" value="Genomic_DNA"/>
</dbReference>
<gene>
    <name evidence="1" type="ORF">FA95DRAFT_1573760</name>
</gene>
<accession>A0ACB8RPH8</accession>
<reference evidence="1" key="1">
    <citation type="submission" date="2021-02" db="EMBL/GenBank/DDBJ databases">
        <authorList>
            <consortium name="DOE Joint Genome Institute"/>
            <person name="Ahrendt S."/>
            <person name="Looney B.P."/>
            <person name="Miyauchi S."/>
            <person name="Morin E."/>
            <person name="Drula E."/>
            <person name="Courty P.E."/>
            <person name="Chicoki N."/>
            <person name="Fauchery L."/>
            <person name="Kohler A."/>
            <person name="Kuo A."/>
            <person name="Labutti K."/>
            <person name="Pangilinan J."/>
            <person name="Lipzen A."/>
            <person name="Riley R."/>
            <person name="Andreopoulos W."/>
            <person name="He G."/>
            <person name="Johnson J."/>
            <person name="Barry K.W."/>
            <person name="Grigoriev I.V."/>
            <person name="Nagy L."/>
            <person name="Hibbett D."/>
            <person name="Henrissat B."/>
            <person name="Matheny P.B."/>
            <person name="Labbe J."/>
            <person name="Martin F."/>
        </authorList>
    </citation>
    <scope>NUCLEOTIDE SEQUENCE</scope>
    <source>
        <strain evidence="1">FP105234-sp</strain>
    </source>
</reference>
<protein>
    <submittedName>
        <fullName evidence="1">Uncharacterized protein</fullName>
    </submittedName>
</protein>
<organism evidence="1 2">
    <name type="scientific">Auriscalpium vulgare</name>
    <dbReference type="NCBI Taxonomy" id="40419"/>
    <lineage>
        <taxon>Eukaryota</taxon>
        <taxon>Fungi</taxon>
        <taxon>Dikarya</taxon>
        <taxon>Basidiomycota</taxon>
        <taxon>Agaricomycotina</taxon>
        <taxon>Agaricomycetes</taxon>
        <taxon>Russulales</taxon>
        <taxon>Auriscalpiaceae</taxon>
        <taxon>Auriscalpium</taxon>
    </lineage>
</organism>